<evidence type="ECO:0000259" key="3">
    <source>
        <dbReference type="PROSITE" id="PS50848"/>
    </source>
</evidence>
<dbReference type="CDD" id="cd08870">
    <property type="entry name" value="START_STARD2_7-like"/>
    <property type="match status" value="1"/>
</dbReference>
<comment type="caution">
    <text evidence="5">The sequence shown here is derived from an EMBL/GenBank/DDBJ whole genome shotgun (WGS) entry which is preliminary data.</text>
</comment>
<dbReference type="GO" id="GO:0003677">
    <property type="term" value="F:DNA binding"/>
    <property type="evidence" value="ECO:0007669"/>
    <property type="project" value="InterPro"/>
</dbReference>
<sequence>MDEPFFDLVEFLRRPSIAETFVDILLCAVPIWLAVTIGLVIGWSWRPRWTGLVFLGLRSKFRFLWAALLGFGAGRLWIAFTAFSFFSVCRTIWSNFGRKSKGSAPTSKLSIPGFVDGDAVGSTTDGEGRVQDIVTENDLEHLLHLLGGKNGELEWQSFMDKSTPNMAYQTWRHEPPTGPPVYRSRTVFEDATPEVVRDFFWDDEFRPKWDPMLVYSKILEECQHTGKMIVHWIKKFPFFCSDREYIIGRRIWEAGKTYYCVTKGVPYPSLPKRDKPRRVELYFSSWIIRAVESRKGDGQLSACEVTLVHDEDMGIPKDVAKLGVRHGMWGAIKKLHSGLRAYQNARKSDASLSRSALMARITTKIPFVGGMDSLEPASGEGQKDQVVVNKPQKDHGIDWKWLAIGGTVALVFGLQSGAIGKVLLLGAGKRLARRVLCIIKELAEGKQFPCLWGTIDQSHTMEKPNPIPVSISASPIKDSIQPKINMHDENIEPGVDLRLALGDSNQCTQRQLKDESDAGAGTNAGSRIDMTLVASELVWSPHEGLSLKCADFGFANKKGSLMWGAGPSNVAFSLPQNITSERSTTGKPTDVEVITQQAAFHANSKLSGTNTITRSPANDADIMLGCGPNHVDETGKVNGRNFDSLSIKTDEPKPDVMVNELFTADPTGGGRDLGSEQILGMNIVLTSDVHPGDECNASETPDKNFRSPGRRPLAKPEQTAENELQTPICENDCGGAAEMVESEFAPKLENTFKHYGAIRPRNKYFPSNLSPTNNRIYRNQRKGKEKAVSDGDVNERSSKEGDDSHESVESCNSAGLLSSGKKRQSFDEHLLVGSKRVKNQIQETPSSAPYIRQDSSFMNWISNMMKGFSKPIQTETASPALAIAPPDLDLPDQNPLTCNKNQDPVLKNIGFRSIFQSLYGPKMEGETSLNRAHEKGEGSKELELANKMCIINTTPIAIQGDGDNICKRFLLPNEKFEESISGNGAALATQPRVFPVNFAPGQENSKTISREDKNSCRVESSKEKNVISSNSSLGKDKTKSGEKIASDAPSEGKTTNDFSYRNDPMGSLWVTRLCSKTCRPVLNLGDHNPSIGVGLDSSSDCIRLLPRAGNHKGFSKNHNGVAVKENSVENPMLALGEESQKCPADTEAIIGSERIKCHNSQNSAYKLNLILPSPKFRSSEAMASMFARRLDTLKHSILSNVTDNASRETTTCIFCGIKGHCLQECSAIKESEIEDLLRNVYTYNGTEEWPCLCIKCFQLNHWAIACPSASSKGEHQTKGGASLVGPSKMQHNENLKLLTGWERPFQDSCDGSYLRKPEHGNWKQNETITPEKTGNANSLTKYIASSFGGNYSKEQKIIPVNGQVSDVPKGIFDAIKSLRLSRSDILEWMNSHASLSHLDGFFLRLRLGKWEEGLGGTGYHVACITGKQRENSPENAKYSVRVNVGGIKCLVESHYISNHDFLEDELMAWWCATSRDGGKIPSEEELRVKFKKKRMLGF</sequence>
<feature type="compositionally biased region" description="Basic and acidic residues" evidence="1">
    <location>
        <begin position="1008"/>
        <end position="1025"/>
    </location>
</feature>
<proteinExistence type="predicted"/>
<keyword evidence="2" id="KW-1133">Transmembrane helix</keyword>
<feature type="region of interest" description="Disordered" evidence="1">
    <location>
        <begin position="690"/>
        <end position="727"/>
    </location>
</feature>
<dbReference type="InterPro" id="IPR004343">
    <property type="entry name" value="Plus-3_dom"/>
</dbReference>
<feature type="region of interest" description="Disordered" evidence="1">
    <location>
        <begin position="998"/>
        <end position="1059"/>
    </location>
</feature>
<evidence type="ECO:0000313" key="5">
    <source>
        <dbReference type="EMBL" id="KAG6668710.1"/>
    </source>
</evidence>
<evidence type="ECO:0000256" key="1">
    <source>
        <dbReference type="SAM" id="MobiDB-lite"/>
    </source>
</evidence>
<name>A0A8T1RMW6_CARIL</name>
<evidence type="ECO:0008006" key="7">
    <source>
        <dbReference type="Google" id="ProtNLM"/>
    </source>
</evidence>
<dbReference type="PROSITE" id="PS50848">
    <property type="entry name" value="START"/>
    <property type="match status" value="1"/>
</dbReference>
<dbReference type="Pfam" id="PF03126">
    <property type="entry name" value="Plus-3"/>
    <property type="match status" value="1"/>
</dbReference>
<feature type="transmembrane region" description="Helical" evidence="2">
    <location>
        <begin position="20"/>
        <end position="43"/>
    </location>
</feature>
<feature type="domain" description="START" evidence="3">
    <location>
        <begin position="155"/>
        <end position="344"/>
    </location>
</feature>
<dbReference type="PANTHER" id="PTHR38940:SF4">
    <property type="entry name" value="OS01G0775100 PROTEIN"/>
    <property type="match status" value="1"/>
</dbReference>
<evidence type="ECO:0000313" key="6">
    <source>
        <dbReference type="Proteomes" id="UP000811609"/>
    </source>
</evidence>
<dbReference type="Pfam" id="PF01852">
    <property type="entry name" value="START"/>
    <property type="match status" value="1"/>
</dbReference>
<feature type="transmembrane region" description="Helical" evidence="2">
    <location>
        <begin position="63"/>
        <end position="86"/>
    </location>
</feature>
<evidence type="ECO:0000259" key="4">
    <source>
        <dbReference type="PROSITE" id="PS51360"/>
    </source>
</evidence>
<evidence type="ECO:0000256" key="2">
    <source>
        <dbReference type="SAM" id="Phobius"/>
    </source>
</evidence>
<feature type="domain" description="Plus3" evidence="4">
    <location>
        <begin position="1369"/>
        <end position="1498"/>
    </location>
</feature>
<dbReference type="FunFam" id="3.30.530.20:FF:000006">
    <property type="entry name" value="StAR-related lipid transfer protein 7, mitochondrial"/>
    <property type="match status" value="1"/>
</dbReference>
<dbReference type="PANTHER" id="PTHR38940">
    <property type="entry name" value="PLUS3 DOMAIN-CONTAINING PROTEIN"/>
    <property type="match status" value="1"/>
</dbReference>
<keyword evidence="6" id="KW-1185">Reference proteome</keyword>
<dbReference type="EMBL" id="CM031809">
    <property type="protein sequence ID" value="KAG6668710.1"/>
    <property type="molecule type" value="Genomic_DNA"/>
</dbReference>
<organism evidence="5 6">
    <name type="scientific">Carya illinoinensis</name>
    <name type="common">Pecan</name>
    <dbReference type="NCBI Taxonomy" id="32201"/>
    <lineage>
        <taxon>Eukaryota</taxon>
        <taxon>Viridiplantae</taxon>
        <taxon>Streptophyta</taxon>
        <taxon>Embryophyta</taxon>
        <taxon>Tracheophyta</taxon>
        <taxon>Spermatophyta</taxon>
        <taxon>Magnoliopsida</taxon>
        <taxon>eudicotyledons</taxon>
        <taxon>Gunneridae</taxon>
        <taxon>Pentapetalae</taxon>
        <taxon>rosids</taxon>
        <taxon>fabids</taxon>
        <taxon>Fagales</taxon>
        <taxon>Juglandaceae</taxon>
        <taxon>Carya</taxon>
    </lineage>
</organism>
<gene>
    <name evidence="5" type="ORF">CIPAW_01G190300</name>
</gene>
<dbReference type="Proteomes" id="UP000811609">
    <property type="component" value="Chromosome 1"/>
</dbReference>
<feature type="region of interest" description="Disordered" evidence="1">
    <location>
        <begin position="761"/>
        <end position="820"/>
    </location>
</feature>
<reference evidence="5" key="1">
    <citation type="submission" date="2020-12" db="EMBL/GenBank/DDBJ databases">
        <title>WGS assembly of Carya illinoinensis cv. Pawnee.</title>
        <authorList>
            <person name="Platts A."/>
            <person name="Shu S."/>
            <person name="Wright S."/>
            <person name="Barry K."/>
            <person name="Edger P."/>
            <person name="Pires J.C."/>
            <person name="Schmutz J."/>
        </authorList>
    </citation>
    <scope>NUCLEOTIDE SEQUENCE</scope>
    <source>
        <tissue evidence="5">Leaf</tissue>
    </source>
</reference>
<dbReference type="PROSITE" id="PS51360">
    <property type="entry name" value="PLUS3"/>
    <property type="match status" value="1"/>
</dbReference>
<dbReference type="InterPro" id="IPR002913">
    <property type="entry name" value="START_lipid-bd_dom"/>
</dbReference>
<dbReference type="GO" id="GO:0008289">
    <property type="term" value="F:lipid binding"/>
    <property type="evidence" value="ECO:0007669"/>
    <property type="project" value="InterPro"/>
</dbReference>
<keyword evidence="2" id="KW-0472">Membrane</keyword>
<keyword evidence="2" id="KW-0812">Transmembrane</keyword>
<feature type="compositionally biased region" description="Basic and acidic residues" evidence="1">
    <location>
        <begin position="1034"/>
        <end position="1045"/>
    </location>
</feature>
<feature type="compositionally biased region" description="Basic and acidic residues" evidence="1">
    <location>
        <begin position="785"/>
        <end position="808"/>
    </location>
</feature>
<feature type="compositionally biased region" description="Polar residues" evidence="1">
    <location>
        <begin position="765"/>
        <end position="777"/>
    </location>
</feature>
<protein>
    <recommendedName>
        <fullName evidence="7">START domain-containing protein</fullName>
    </recommendedName>
</protein>
<accession>A0A8T1RMW6</accession>
<dbReference type="SMART" id="SM00719">
    <property type="entry name" value="Plus3"/>
    <property type="match status" value="1"/>
</dbReference>